<evidence type="ECO:0000313" key="5">
    <source>
        <dbReference type="Proteomes" id="UP000064249"/>
    </source>
</evidence>
<dbReference type="SUPFAM" id="SSF46689">
    <property type="entry name" value="Homeodomain-like"/>
    <property type="match status" value="1"/>
</dbReference>
<feature type="domain" description="HTH tetR-type" evidence="3">
    <location>
        <begin position="9"/>
        <end position="69"/>
    </location>
</feature>
<evidence type="ECO:0000259" key="3">
    <source>
        <dbReference type="PROSITE" id="PS50977"/>
    </source>
</evidence>
<proteinExistence type="predicted"/>
<sequence length="200" mass="23117">MEKTDRRSERSRRLITSALLDLLTVKRFNEITIQEITDQANVGRATFYLHYRNKEECLIQVLTSGFDSLVNEIEQMNMGKERDFVDILEKIFQFTTQNRKLYMALLSDNPHANIMADVQKYIREKMVRAIPISKRLDPPLRDAITTNLTGALIAMVLWWLREDPAFTSRQIAEIFVNMAQDGLRGLVSSNLKPLSPLQSL</sequence>
<protein>
    <submittedName>
        <fullName evidence="4">Transcriptional regulator, TetR family</fullName>
    </submittedName>
</protein>
<organism evidence="4 5">
    <name type="scientific">Anaerolinea thermophila</name>
    <dbReference type="NCBI Taxonomy" id="167964"/>
    <lineage>
        <taxon>Bacteria</taxon>
        <taxon>Bacillati</taxon>
        <taxon>Chloroflexota</taxon>
        <taxon>Anaerolineae</taxon>
        <taxon>Anaerolineales</taxon>
        <taxon>Anaerolineaceae</taxon>
        <taxon>Anaerolinea</taxon>
    </lineage>
</organism>
<dbReference type="GO" id="GO:0003677">
    <property type="term" value="F:DNA binding"/>
    <property type="evidence" value="ECO:0007669"/>
    <property type="project" value="UniProtKB-UniRule"/>
</dbReference>
<dbReference type="PANTHER" id="PTHR43479:SF7">
    <property type="entry name" value="TETR-FAMILY TRANSCRIPTIONAL REGULATOR"/>
    <property type="match status" value="1"/>
</dbReference>
<comment type="caution">
    <text evidence="4">The sequence shown here is derived from an EMBL/GenBank/DDBJ whole genome shotgun (WGS) entry which is preliminary data.</text>
</comment>
<dbReference type="AlphaFoldDB" id="A0A117LGZ4"/>
<dbReference type="InterPro" id="IPR001647">
    <property type="entry name" value="HTH_TetR"/>
</dbReference>
<dbReference type="Pfam" id="PF14278">
    <property type="entry name" value="TetR_C_8"/>
    <property type="match status" value="1"/>
</dbReference>
<dbReference type="Pfam" id="PF00440">
    <property type="entry name" value="TetR_N"/>
    <property type="match status" value="1"/>
</dbReference>
<feature type="DNA-binding region" description="H-T-H motif" evidence="2">
    <location>
        <begin position="32"/>
        <end position="51"/>
    </location>
</feature>
<dbReference type="PROSITE" id="PS50977">
    <property type="entry name" value="HTH_TETR_2"/>
    <property type="match status" value="1"/>
</dbReference>
<dbReference type="PANTHER" id="PTHR43479">
    <property type="entry name" value="ACREF/ENVCD OPERON REPRESSOR-RELATED"/>
    <property type="match status" value="1"/>
</dbReference>
<dbReference type="InterPro" id="IPR009057">
    <property type="entry name" value="Homeodomain-like_sf"/>
</dbReference>
<dbReference type="Gene3D" id="1.10.357.10">
    <property type="entry name" value="Tetracycline Repressor, domain 2"/>
    <property type="match status" value="1"/>
</dbReference>
<gene>
    <name evidence="4" type="ORF">XD73_0536</name>
</gene>
<dbReference type="InterPro" id="IPR039532">
    <property type="entry name" value="TetR_C_Firmicutes"/>
</dbReference>
<dbReference type="InterPro" id="IPR050624">
    <property type="entry name" value="HTH-type_Tx_Regulator"/>
</dbReference>
<evidence type="ECO:0000313" key="4">
    <source>
        <dbReference type="EMBL" id="KUK46600.1"/>
    </source>
</evidence>
<evidence type="ECO:0000256" key="2">
    <source>
        <dbReference type="PROSITE-ProRule" id="PRU00335"/>
    </source>
</evidence>
<evidence type="ECO:0000256" key="1">
    <source>
        <dbReference type="ARBA" id="ARBA00023125"/>
    </source>
</evidence>
<dbReference type="EMBL" id="LGFU01000018">
    <property type="protein sequence ID" value="KUK46600.1"/>
    <property type="molecule type" value="Genomic_DNA"/>
</dbReference>
<keyword evidence="1 2" id="KW-0238">DNA-binding</keyword>
<reference evidence="4 5" key="1">
    <citation type="journal article" date="2015" name="MBio">
        <title>Genome-Resolved Metagenomic Analysis Reveals Roles for Candidate Phyla and Other Microbial Community Members in Biogeochemical Transformations in Oil Reservoirs.</title>
        <authorList>
            <person name="Hu P."/>
            <person name="Tom L."/>
            <person name="Singh A."/>
            <person name="Thomas B.C."/>
            <person name="Baker B.J."/>
            <person name="Piceno Y.M."/>
            <person name="Andersen G.L."/>
            <person name="Banfield J.F."/>
        </authorList>
    </citation>
    <scope>NUCLEOTIDE SEQUENCE [LARGE SCALE GENOMIC DNA]</scope>
    <source>
        <strain evidence="4">46_16</strain>
    </source>
</reference>
<dbReference type="Proteomes" id="UP000064249">
    <property type="component" value="Unassembled WGS sequence"/>
</dbReference>
<name>A0A117LGZ4_9CHLR</name>
<accession>A0A117LGZ4</accession>